<proteinExistence type="inferred from homology"/>
<dbReference type="EMBL" id="CAHIKZ030001236">
    <property type="protein sequence ID" value="CAE1257290.1"/>
    <property type="molecule type" value="Genomic_DNA"/>
</dbReference>
<dbReference type="GO" id="GO:0016477">
    <property type="term" value="P:cell migration"/>
    <property type="evidence" value="ECO:0007669"/>
    <property type="project" value="TreeGrafter"/>
</dbReference>
<dbReference type="GO" id="GO:0009986">
    <property type="term" value="C:cell surface"/>
    <property type="evidence" value="ECO:0007669"/>
    <property type="project" value="TreeGrafter"/>
</dbReference>
<keyword evidence="9" id="KW-0357">Heparan sulfate</keyword>
<dbReference type="Proteomes" id="UP000597762">
    <property type="component" value="Unassembled WGS sequence"/>
</dbReference>
<dbReference type="PANTHER" id="PTHR10822">
    <property type="entry name" value="GLYPICAN"/>
    <property type="match status" value="1"/>
</dbReference>
<keyword evidence="4" id="KW-0336">GPI-anchor</keyword>
<evidence type="ECO:0000256" key="6">
    <source>
        <dbReference type="ARBA" id="ARBA00022974"/>
    </source>
</evidence>
<keyword evidence="8" id="KW-0325">Glycoprotein</keyword>
<keyword evidence="15" id="KW-1185">Reference proteome</keyword>
<dbReference type="Pfam" id="PF01153">
    <property type="entry name" value="Glypican"/>
    <property type="match status" value="1"/>
</dbReference>
<comment type="caution">
    <text evidence="14">The sequence shown here is derived from an EMBL/GenBank/DDBJ whole genome shotgun (WGS) entry which is preliminary data.</text>
</comment>
<keyword evidence="13" id="KW-1133">Transmembrane helix</keyword>
<feature type="transmembrane region" description="Helical" evidence="13">
    <location>
        <begin position="388"/>
        <end position="409"/>
    </location>
</feature>
<keyword evidence="13" id="KW-0812">Transmembrane</keyword>
<sequence>MDKFKPFEDIPKKLATQVKRAFIAARTFVQGLTIGRDFINAISKLNPSKECIQSVARMIYCPPCQGKKAKKPCSEYCLGTIRACQPYDKELNEVWNQYINALKMVARRLDGPFNIESVVDPINVKISDAIMTYQNKADFVSTKVFLECGHPSLRQKRDASELNYQKYDYEWPTAKKNHVRPTTAAGTSLDRLVRDITEKVKIANDYWINIPSFVCRDEKLSVQETDDEKLDDHLYNNTDFTVNPVVDCWSPAMLESLENGMQKDDIGKLSEPETDRTHTIVLQQVYQLKSMTTKLHNAYKGLYVESIPDFDGSGDSSGANEDDEDYNSGSGSGDTSKEYAARPGESGSNDPKSTGNYYFVTESTPVPTQHPSLGSSAENSASGLLRPFAIVSLFSHPLFSPYTVLLFFFSFL</sequence>
<comment type="similarity">
    <text evidence="2 11">Belongs to the glypican family.</text>
</comment>
<dbReference type="GO" id="GO:0005576">
    <property type="term" value="C:extracellular region"/>
    <property type="evidence" value="ECO:0007669"/>
    <property type="project" value="TreeGrafter"/>
</dbReference>
<protein>
    <submittedName>
        <fullName evidence="14">GPC6</fullName>
    </submittedName>
</protein>
<comment type="subcellular location">
    <subcellularLocation>
        <location evidence="1">Cell membrane</location>
        <topology evidence="1">Lipid-anchor</topology>
        <topology evidence="1">GPI-anchor</topology>
    </subcellularLocation>
</comment>
<evidence type="ECO:0000313" key="14">
    <source>
        <dbReference type="EMBL" id="CAE1257290.1"/>
    </source>
</evidence>
<dbReference type="InterPro" id="IPR001863">
    <property type="entry name" value="Glypican"/>
</dbReference>
<evidence type="ECO:0000256" key="10">
    <source>
        <dbReference type="ARBA" id="ARBA00023288"/>
    </source>
</evidence>
<dbReference type="GO" id="GO:0005886">
    <property type="term" value="C:plasma membrane"/>
    <property type="evidence" value="ECO:0007669"/>
    <property type="project" value="UniProtKB-SubCell"/>
</dbReference>
<name>A0A812CAF9_ACAPH</name>
<evidence type="ECO:0000256" key="8">
    <source>
        <dbReference type="ARBA" id="ARBA00023180"/>
    </source>
</evidence>
<evidence type="ECO:0000256" key="1">
    <source>
        <dbReference type="ARBA" id="ARBA00004609"/>
    </source>
</evidence>
<evidence type="ECO:0000256" key="12">
    <source>
        <dbReference type="SAM" id="MobiDB-lite"/>
    </source>
</evidence>
<evidence type="ECO:0000256" key="3">
    <source>
        <dbReference type="ARBA" id="ARBA00022475"/>
    </source>
</evidence>
<evidence type="ECO:0000256" key="5">
    <source>
        <dbReference type="ARBA" id="ARBA00022729"/>
    </source>
</evidence>
<keyword evidence="5" id="KW-0732">Signal</keyword>
<keyword evidence="7 13" id="KW-0472">Membrane</keyword>
<dbReference type="GO" id="GO:1905475">
    <property type="term" value="P:regulation of protein localization to membrane"/>
    <property type="evidence" value="ECO:0007669"/>
    <property type="project" value="TreeGrafter"/>
</dbReference>
<dbReference type="OrthoDB" id="10010764at2759"/>
<keyword evidence="6" id="KW-0654">Proteoglycan</keyword>
<dbReference type="AlphaFoldDB" id="A0A812CAF9"/>
<keyword evidence="3" id="KW-1003">Cell membrane</keyword>
<evidence type="ECO:0000256" key="9">
    <source>
        <dbReference type="ARBA" id="ARBA00023207"/>
    </source>
</evidence>
<evidence type="ECO:0000256" key="2">
    <source>
        <dbReference type="ARBA" id="ARBA00010260"/>
    </source>
</evidence>
<dbReference type="GO" id="GO:0009966">
    <property type="term" value="P:regulation of signal transduction"/>
    <property type="evidence" value="ECO:0007669"/>
    <property type="project" value="InterPro"/>
</dbReference>
<dbReference type="GO" id="GO:0045202">
    <property type="term" value="C:synapse"/>
    <property type="evidence" value="ECO:0007669"/>
    <property type="project" value="TreeGrafter"/>
</dbReference>
<gene>
    <name evidence="14" type="ORF">SPHA_30699</name>
</gene>
<accession>A0A812CAF9</accession>
<organism evidence="14 15">
    <name type="scientific">Acanthosepion pharaonis</name>
    <name type="common">Pharaoh cuttlefish</name>
    <name type="synonym">Sepia pharaonis</name>
    <dbReference type="NCBI Taxonomy" id="158019"/>
    <lineage>
        <taxon>Eukaryota</taxon>
        <taxon>Metazoa</taxon>
        <taxon>Spiralia</taxon>
        <taxon>Lophotrochozoa</taxon>
        <taxon>Mollusca</taxon>
        <taxon>Cephalopoda</taxon>
        <taxon>Coleoidea</taxon>
        <taxon>Decapodiformes</taxon>
        <taxon>Sepiida</taxon>
        <taxon>Sepiina</taxon>
        <taxon>Sepiidae</taxon>
        <taxon>Acanthosepion</taxon>
    </lineage>
</organism>
<evidence type="ECO:0000256" key="4">
    <source>
        <dbReference type="ARBA" id="ARBA00022622"/>
    </source>
</evidence>
<evidence type="ECO:0000256" key="7">
    <source>
        <dbReference type="ARBA" id="ARBA00023136"/>
    </source>
</evidence>
<evidence type="ECO:0000256" key="11">
    <source>
        <dbReference type="RuleBase" id="RU003518"/>
    </source>
</evidence>
<evidence type="ECO:0000256" key="13">
    <source>
        <dbReference type="SAM" id="Phobius"/>
    </source>
</evidence>
<reference evidence="14" key="1">
    <citation type="submission" date="2021-01" db="EMBL/GenBank/DDBJ databases">
        <authorList>
            <person name="Li R."/>
            <person name="Bekaert M."/>
        </authorList>
    </citation>
    <scope>NUCLEOTIDE SEQUENCE</scope>
    <source>
        <strain evidence="14">Farmed</strain>
    </source>
</reference>
<dbReference type="PANTHER" id="PTHR10822:SF30">
    <property type="entry name" value="DALLY-LIKE, ISOFORM A"/>
    <property type="match status" value="1"/>
</dbReference>
<evidence type="ECO:0000313" key="15">
    <source>
        <dbReference type="Proteomes" id="UP000597762"/>
    </source>
</evidence>
<keyword evidence="10" id="KW-0449">Lipoprotein</keyword>
<dbReference type="GO" id="GO:0098552">
    <property type="term" value="C:side of membrane"/>
    <property type="evidence" value="ECO:0007669"/>
    <property type="project" value="UniProtKB-KW"/>
</dbReference>
<feature type="region of interest" description="Disordered" evidence="12">
    <location>
        <begin position="312"/>
        <end position="377"/>
    </location>
</feature>
<feature type="compositionally biased region" description="Polar residues" evidence="12">
    <location>
        <begin position="346"/>
        <end position="377"/>
    </location>
</feature>